<comment type="caution">
    <text evidence="1">The sequence shown here is derived from an EMBL/GenBank/DDBJ whole genome shotgun (WGS) entry which is preliminary data.</text>
</comment>
<evidence type="ECO:0000313" key="2">
    <source>
        <dbReference type="Proteomes" id="UP001186974"/>
    </source>
</evidence>
<dbReference type="Proteomes" id="UP001186974">
    <property type="component" value="Unassembled WGS sequence"/>
</dbReference>
<feature type="non-terminal residue" evidence="1">
    <location>
        <position position="1"/>
    </location>
</feature>
<keyword evidence="2" id="KW-1185">Reference proteome</keyword>
<organism evidence="1 2">
    <name type="scientific">Coniosporium uncinatum</name>
    <dbReference type="NCBI Taxonomy" id="93489"/>
    <lineage>
        <taxon>Eukaryota</taxon>
        <taxon>Fungi</taxon>
        <taxon>Dikarya</taxon>
        <taxon>Ascomycota</taxon>
        <taxon>Pezizomycotina</taxon>
        <taxon>Dothideomycetes</taxon>
        <taxon>Dothideomycetes incertae sedis</taxon>
        <taxon>Coniosporium</taxon>
    </lineage>
</organism>
<dbReference type="EMBL" id="JAWDJW010006833">
    <property type="protein sequence ID" value="KAK3063478.1"/>
    <property type="molecule type" value="Genomic_DNA"/>
</dbReference>
<protein>
    <submittedName>
        <fullName evidence="1">Uncharacterized protein</fullName>
    </submittedName>
</protein>
<gene>
    <name evidence="1" type="ORF">LTS18_015157</name>
</gene>
<proteinExistence type="predicted"/>
<sequence length="248" mass="28079">NAGQEAVVLYSGTPPEKAVLNNLATTGVFASGADASIGHTAKNLTEALVTFHQRYEQDYEETTSLKKEVGYLREFKGLAEKLQKEKEAWEKEKQRLQNNVHEAKNTKLNEATGFATEVLKQTQNLNNKNFELSSTIDMLTKERDSAEIEKMQLEEKIRTTSAQRVQAAEARATEAEKRAQTAKAAVMETGYKTEQIASRTRLGYGELRNMLVHHFGITTHQDGHLKWEIIKHISHVFQVPGLEEYRFD</sequence>
<accession>A0ACC3D8A5</accession>
<evidence type="ECO:0000313" key="1">
    <source>
        <dbReference type="EMBL" id="KAK3063478.1"/>
    </source>
</evidence>
<name>A0ACC3D8A5_9PEZI</name>
<reference evidence="1" key="1">
    <citation type="submission" date="2024-09" db="EMBL/GenBank/DDBJ databases">
        <title>Black Yeasts Isolated from many extreme environments.</title>
        <authorList>
            <person name="Coleine C."/>
            <person name="Stajich J.E."/>
            <person name="Selbmann L."/>
        </authorList>
    </citation>
    <scope>NUCLEOTIDE SEQUENCE</scope>
    <source>
        <strain evidence="1">CCFEE 5737</strain>
    </source>
</reference>